<accession>A0A9E7LC49</accession>
<dbReference type="Proteomes" id="UP001055439">
    <property type="component" value="Chromosome 9"/>
</dbReference>
<name>A0A9E7LC49_9LILI</name>
<keyword evidence="2" id="KW-1185">Reference proteome</keyword>
<evidence type="ECO:0000313" key="2">
    <source>
        <dbReference type="Proteomes" id="UP001055439"/>
    </source>
</evidence>
<dbReference type="AlphaFoldDB" id="A0A9E7LC49"/>
<organism evidence="1 2">
    <name type="scientific">Musa troglodytarum</name>
    <name type="common">fe'i banana</name>
    <dbReference type="NCBI Taxonomy" id="320322"/>
    <lineage>
        <taxon>Eukaryota</taxon>
        <taxon>Viridiplantae</taxon>
        <taxon>Streptophyta</taxon>
        <taxon>Embryophyta</taxon>
        <taxon>Tracheophyta</taxon>
        <taxon>Spermatophyta</taxon>
        <taxon>Magnoliopsida</taxon>
        <taxon>Liliopsida</taxon>
        <taxon>Zingiberales</taxon>
        <taxon>Musaceae</taxon>
        <taxon>Musa</taxon>
    </lineage>
</organism>
<sequence>MRNQAISDIYDAFHDSFQSEIHNPLLEPCVLLSSPRPGDGTLSNFSEGRSLYAYISPMSCRAPVICKKWMRLGPIRLALLCRLQSTSRGSSIYQKSFNIVRMMNEMMES</sequence>
<protein>
    <submittedName>
        <fullName evidence="1">Uncharacterized protein</fullName>
    </submittedName>
</protein>
<reference evidence="1" key="1">
    <citation type="submission" date="2022-05" db="EMBL/GenBank/DDBJ databases">
        <title>The Musa troglodytarum L. genome provides insights into the mechanism of non-climacteric behaviour and enrichment of carotenoids.</title>
        <authorList>
            <person name="Wang J."/>
        </authorList>
    </citation>
    <scope>NUCLEOTIDE SEQUENCE</scope>
    <source>
        <tissue evidence="1">Leaf</tissue>
    </source>
</reference>
<proteinExistence type="predicted"/>
<dbReference type="EMBL" id="CP097511">
    <property type="protein sequence ID" value="URE45380.1"/>
    <property type="molecule type" value="Genomic_DNA"/>
</dbReference>
<dbReference type="OrthoDB" id="10641191at2759"/>
<evidence type="ECO:0000313" key="1">
    <source>
        <dbReference type="EMBL" id="URE45380.1"/>
    </source>
</evidence>
<gene>
    <name evidence="1" type="ORF">MUK42_33311</name>
</gene>